<feature type="coiled-coil region" evidence="1">
    <location>
        <begin position="420"/>
        <end position="475"/>
    </location>
</feature>
<feature type="coiled-coil region" evidence="1">
    <location>
        <begin position="23"/>
        <end position="92"/>
    </location>
</feature>
<feature type="coiled-coil region" evidence="1">
    <location>
        <begin position="574"/>
        <end position="640"/>
    </location>
</feature>
<feature type="coiled-coil region" evidence="1">
    <location>
        <begin position="966"/>
        <end position="1010"/>
    </location>
</feature>
<sequence>MDTSYDPSFASLINSTSRPEERIKDLERELLVTREKLNEEIGRLTREQCSIRSELERSEAARQKVELELTKSKRREDEMTEQNNELETVSRETRINLESKVTQLSKQCREWKITLDAVHRARVQEKQEQEVLLKQKEEKNTHRTFELDKLQHEQRARETDILQLQHNYECLEKELHSTKDTNRKLSQQNEFFSIAVDTGKEEAIALRDELKAFQHSLENERTTAMEIKCGNEVLTVKVHDLERLLESEREISRDCRTNMEHLQESRRGLEKKRDEDIKMCQELNEKLIRTESEFRGLQDQLFTKERLILELSEQVKLHQDNFSKLRDELENTVIQQSELHDGYSREMSQIETVLQSFQRGTMLTNKSSELSQQIKSILTKFHTDSVESKTEFNQLKDSFDTLNGEYKSYRDLIQANNGTMRQAEEKLSIQDEVITKLKREVETGEKLSQSLKQDLEKITRKRNHAKEELEKAQKNKQSDYESHSRYLHYLYQLLVHGHSSARVPTYSEISPPGEETAPLSWKQLATMVAEQTQAKLNIISEYEGKLAQFDQNSIEHAAKFSQVKGLYQQGLGKCAELEKHLELIGREKLNLEQQLVHTKEQSAVSIREREGMEEENKNRLNELEQRTISQEQELDRAFEALAKREQELTMFLGALALLTSTLIPSLRACSELAIQKKFLHSEFSRLHILKQQVSELVSSLQEEAIISGIIPSPHNALDNPNPKANLSKSTPKRVRKGCIAQSVFSVQDEFLNSPAMKLRRGIIVVMATKRLFYIYKEKRNTIKLCVKAGPSELGAITTSMSISSGATAVTNKKSDPFYDWMTSPDLHELVVRSMLEAYAYIRSNQEKEHATRLGPDRAFDISIAPAYQASRGPHPAENSLKSLLTNLQTFFPFHLSVHSPNERWDHQGWAPVGTRVSNGPSAPDASLLSLLGDGLNAQIRKNKKFIPVDDIGMMLEAGLLGLISRLKESELAKDRLHQKLLRSEEQGNELKIACQQALRMENQVDQLSLQLQTHVPKESYESMSSELQEAIDREHQTQTVLTTQSEKIEQLKGRLQKNTLELQRRENTLQESLQELTNVKQDSARANQQSRLSDRQLTQLQDTCQHTQLQLRDAQLALRTTAREREILVKYLRRANHIFIEAKSKLHLSAHTNAPLELERMMSPSTELLNSMEEHNNFPQLDSCMVTVKTFLEFYQYSLGRISFLHSQLIQTQSHATALKHEVDAATRRQLTEAAISIDNPSRHSRQYSPLPEIAITRTSPMKSSPKLDHGGHSRLYLDTLNNELRPDSQFTDTLSFAPLQGTPINVSYRSDTHLSSDTYFRPIPLSPTPSEQGQQLGQRIAQSLEGYNLST</sequence>
<dbReference type="PANTHER" id="PTHR37476:SF1">
    <property type="entry name" value="COILED-COIL DOMAIN-CONTAINING PROTEIN 171"/>
    <property type="match status" value="1"/>
</dbReference>
<evidence type="ECO:0000313" key="2">
    <source>
        <dbReference type="EMBL" id="KAI6653522.1"/>
    </source>
</evidence>
<organism evidence="2 3">
    <name type="scientific">Oopsacas minuta</name>
    <dbReference type="NCBI Taxonomy" id="111878"/>
    <lineage>
        <taxon>Eukaryota</taxon>
        <taxon>Metazoa</taxon>
        <taxon>Porifera</taxon>
        <taxon>Hexactinellida</taxon>
        <taxon>Hexasterophora</taxon>
        <taxon>Lyssacinosida</taxon>
        <taxon>Leucopsacidae</taxon>
        <taxon>Oopsacas</taxon>
    </lineage>
</organism>
<evidence type="ECO:0000256" key="1">
    <source>
        <dbReference type="SAM" id="Coils"/>
    </source>
</evidence>
<feature type="coiled-coil region" evidence="1">
    <location>
        <begin position="266"/>
        <end position="328"/>
    </location>
</feature>
<dbReference type="Proteomes" id="UP001165289">
    <property type="component" value="Unassembled WGS sequence"/>
</dbReference>
<evidence type="ECO:0000313" key="3">
    <source>
        <dbReference type="Proteomes" id="UP001165289"/>
    </source>
</evidence>
<name>A0AAV7JX42_9METZ</name>
<proteinExistence type="predicted"/>
<reference evidence="2 3" key="1">
    <citation type="journal article" date="2023" name="BMC Biol.">
        <title>The compact genome of the sponge Oopsacas minuta (Hexactinellida) is lacking key metazoan core genes.</title>
        <authorList>
            <person name="Santini S."/>
            <person name="Schenkelaars Q."/>
            <person name="Jourda C."/>
            <person name="Duchesne M."/>
            <person name="Belahbib H."/>
            <person name="Rocher C."/>
            <person name="Selva M."/>
            <person name="Riesgo A."/>
            <person name="Vervoort M."/>
            <person name="Leys S.P."/>
            <person name="Kodjabachian L."/>
            <person name="Le Bivic A."/>
            <person name="Borchiellini C."/>
            <person name="Claverie J.M."/>
            <person name="Renard E."/>
        </authorList>
    </citation>
    <scope>NUCLEOTIDE SEQUENCE [LARGE SCALE GENOMIC DNA]</scope>
    <source>
        <strain evidence="2">SPO-2</strain>
    </source>
</reference>
<dbReference type="PANTHER" id="PTHR37476">
    <property type="entry name" value="COILED-COIL DOMAIN-CONTAINING PROTEIN 171"/>
    <property type="match status" value="1"/>
</dbReference>
<keyword evidence="3" id="KW-1185">Reference proteome</keyword>
<keyword evidence="1" id="KW-0175">Coiled coil</keyword>
<dbReference type="EMBL" id="JAKMXF010000266">
    <property type="protein sequence ID" value="KAI6653522.1"/>
    <property type="molecule type" value="Genomic_DNA"/>
</dbReference>
<feature type="coiled-coil region" evidence="1">
    <location>
        <begin position="161"/>
        <end position="188"/>
    </location>
</feature>
<gene>
    <name evidence="2" type="ORF">LOD99_3417</name>
</gene>
<accession>A0AAV7JX42</accession>
<protein>
    <submittedName>
        <fullName evidence="2">Coiled-coil domain-containing protein</fullName>
    </submittedName>
</protein>
<feature type="coiled-coil region" evidence="1">
    <location>
        <begin position="1048"/>
        <end position="1089"/>
    </location>
</feature>
<comment type="caution">
    <text evidence="2">The sequence shown here is derived from an EMBL/GenBank/DDBJ whole genome shotgun (WGS) entry which is preliminary data.</text>
</comment>